<dbReference type="InterPro" id="IPR036390">
    <property type="entry name" value="WH_DNA-bd_sf"/>
</dbReference>
<dbReference type="Gene3D" id="1.10.10.10">
    <property type="entry name" value="Winged helix-like DNA-binding domain superfamily/Winged helix DNA-binding domain"/>
    <property type="match status" value="1"/>
</dbReference>
<dbReference type="PROSITE" id="PS50949">
    <property type="entry name" value="HTH_GNTR"/>
    <property type="match status" value="1"/>
</dbReference>
<evidence type="ECO:0000259" key="5">
    <source>
        <dbReference type="PROSITE" id="PS50949"/>
    </source>
</evidence>
<evidence type="ECO:0000313" key="7">
    <source>
        <dbReference type="Proteomes" id="UP000641932"/>
    </source>
</evidence>
<dbReference type="PANTHER" id="PTHR43537">
    <property type="entry name" value="TRANSCRIPTIONAL REGULATOR, GNTR FAMILY"/>
    <property type="match status" value="1"/>
</dbReference>
<feature type="compositionally biased region" description="Basic and acidic residues" evidence="4">
    <location>
        <begin position="215"/>
        <end position="257"/>
    </location>
</feature>
<accession>A0A917ZTY2</accession>
<keyword evidence="3" id="KW-0804">Transcription</keyword>
<dbReference type="SUPFAM" id="SSF48008">
    <property type="entry name" value="GntR ligand-binding domain-like"/>
    <property type="match status" value="1"/>
</dbReference>
<dbReference type="SMART" id="SM00895">
    <property type="entry name" value="FCD"/>
    <property type="match status" value="1"/>
</dbReference>
<dbReference type="RefSeq" id="WP_189134130.1">
    <property type="nucleotide sequence ID" value="NZ_BMMS01000024.1"/>
</dbReference>
<dbReference type="Gene3D" id="1.20.120.530">
    <property type="entry name" value="GntR ligand-binding domain-like"/>
    <property type="match status" value="1"/>
</dbReference>
<protein>
    <submittedName>
        <fullName evidence="6">Transcriptional regulator</fullName>
    </submittedName>
</protein>
<keyword evidence="2" id="KW-0238">DNA-binding</keyword>
<dbReference type="GO" id="GO:0003677">
    <property type="term" value="F:DNA binding"/>
    <property type="evidence" value="ECO:0007669"/>
    <property type="project" value="UniProtKB-KW"/>
</dbReference>
<organism evidence="6 7">
    <name type="scientific">Wenjunlia tyrosinilytica</name>
    <dbReference type="NCBI Taxonomy" id="1544741"/>
    <lineage>
        <taxon>Bacteria</taxon>
        <taxon>Bacillati</taxon>
        <taxon>Actinomycetota</taxon>
        <taxon>Actinomycetes</taxon>
        <taxon>Kitasatosporales</taxon>
        <taxon>Streptomycetaceae</taxon>
        <taxon>Wenjunlia</taxon>
    </lineage>
</organism>
<sequence length="257" mass="28144">MNVLNATTVAVPSRTELVLEAVKRAILTGELKPGQPLVETELAHMLGVSKTPVREALKTLAGAGLVEMSQYKGASVRPVDAAMAHAVSDVRLLLEPEAVYRSVELGASTDRASEALGRAERADDAVTRSLANREFHRALYAPCGNPLLTRVLDDLRDQTALVSVAAWKSMPSWELEAAEHRSILEAAQAGDPQEASALMREHIAGFVSRTFPQDQDSRDQDSRDQDSRDRDSRDQHSRGWEDGGDRRSHERAEGTEQ</sequence>
<keyword evidence="7" id="KW-1185">Reference proteome</keyword>
<evidence type="ECO:0000256" key="1">
    <source>
        <dbReference type="ARBA" id="ARBA00023015"/>
    </source>
</evidence>
<reference evidence="6" key="2">
    <citation type="submission" date="2020-09" db="EMBL/GenBank/DDBJ databases">
        <authorList>
            <person name="Sun Q."/>
            <person name="Zhou Y."/>
        </authorList>
    </citation>
    <scope>NUCLEOTIDE SEQUENCE</scope>
    <source>
        <strain evidence="6">CGMCC 4.7201</strain>
    </source>
</reference>
<feature type="region of interest" description="Disordered" evidence="4">
    <location>
        <begin position="207"/>
        <end position="257"/>
    </location>
</feature>
<evidence type="ECO:0000313" key="6">
    <source>
        <dbReference type="EMBL" id="GGO94956.1"/>
    </source>
</evidence>
<dbReference type="Pfam" id="PF07729">
    <property type="entry name" value="FCD"/>
    <property type="match status" value="1"/>
</dbReference>
<dbReference type="InterPro" id="IPR008920">
    <property type="entry name" value="TF_FadR/GntR_C"/>
</dbReference>
<dbReference type="InterPro" id="IPR036388">
    <property type="entry name" value="WH-like_DNA-bd_sf"/>
</dbReference>
<dbReference type="EMBL" id="BMMS01000024">
    <property type="protein sequence ID" value="GGO94956.1"/>
    <property type="molecule type" value="Genomic_DNA"/>
</dbReference>
<reference evidence="6" key="1">
    <citation type="journal article" date="2014" name="Int. J. Syst. Evol. Microbiol.">
        <title>Complete genome sequence of Corynebacterium casei LMG S-19264T (=DSM 44701T), isolated from a smear-ripened cheese.</title>
        <authorList>
            <consortium name="US DOE Joint Genome Institute (JGI-PGF)"/>
            <person name="Walter F."/>
            <person name="Albersmeier A."/>
            <person name="Kalinowski J."/>
            <person name="Ruckert C."/>
        </authorList>
    </citation>
    <scope>NUCLEOTIDE SEQUENCE</scope>
    <source>
        <strain evidence="6">CGMCC 4.7201</strain>
    </source>
</reference>
<evidence type="ECO:0000256" key="3">
    <source>
        <dbReference type="ARBA" id="ARBA00023163"/>
    </source>
</evidence>
<dbReference type="Pfam" id="PF00392">
    <property type="entry name" value="GntR"/>
    <property type="match status" value="1"/>
</dbReference>
<dbReference type="InterPro" id="IPR011711">
    <property type="entry name" value="GntR_C"/>
</dbReference>
<feature type="domain" description="HTH gntR-type" evidence="5">
    <location>
        <begin position="12"/>
        <end position="79"/>
    </location>
</feature>
<comment type="caution">
    <text evidence="6">The sequence shown here is derived from an EMBL/GenBank/DDBJ whole genome shotgun (WGS) entry which is preliminary data.</text>
</comment>
<dbReference type="SUPFAM" id="SSF46785">
    <property type="entry name" value="Winged helix' DNA-binding domain"/>
    <property type="match status" value="1"/>
</dbReference>
<proteinExistence type="predicted"/>
<name>A0A917ZTY2_9ACTN</name>
<dbReference type="PANTHER" id="PTHR43537:SF24">
    <property type="entry name" value="GLUCONATE OPERON TRANSCRIPTIONAL REPRESSOR"/>
    <property type="match status" value="1"/>
</dbReference>
<evidence type="ECO:0000256" key="2">
    <source>
        <dbReference type="ARBA" id="ARBA00023125"/>
    </source>
</evidence>
<dbReference type="GO" id="GO:0003700">
    <property type="term" value="F:DNA-binding transcription factor activity"/>
    <property type="evidence" value="ECO:0007669"/>
    <property type="project" value="InterPro"/>
</dbReference>
<dbReference type="CDD" id="cd07377">
    <property type="entry name" value="WHTH_GntR"/>
    <property type="match status" value="1"/>
</dbReference>
<dbReference type="InterPro" id="IPR000524">
    <property type="entry name" value="Tscrpt_reg_HTH_GntR"/>
</dbReference>
<dbReference type="AlphaFoldDB" id="A0A917ZTY2"/>
<keyword evidence="1" id="KW-0805">Transcription regulation</keyword>
<evidence type="ECO:0000256" key="4">
    <source>
        <dbReference type="SAM" id="MobiDB-lite"/>
    </source>
</evidence>
<gene>
    <name evidence="6" type="ORF">GCM10012280_51060</name>
</gene>
<dbReference type="Proteomes" id="UP000641932">
    <property type="component" value="Unassembled WGS sequence"/>
</dbReference>
<dbReference type="SMART" id="SM00345">
    <property type="entry name" value="HTH_GNTR"/>
    <property type="match status" value="1"/>
</dbReference>